<evidence type="ECO:0000256" key="5">
    <source>
        <dbReference type="ARBA" id="ARBA00022448"/>
    </source>
</evidence>
<dbReference type="CDD" id="cd13653">
    <property type="entry name" value="PBP2_phosphate_like_1"/>
    <property type="match status" value="1"/>
</dbReference>
<keyword evidence="9" id="KW-0472">Membrane</keyword>
<evidence type="ECO:0000256" key="12">
    <source>
        <dbReference type="RuleBase" id="RU367119"/>
    </source>
</evidence>
<evidence type="ECO:0000256" key="2">
    <source>
        <dbReference type="ARBA" id="ARBA00004193"/>
    </source>
</evidence>
<evidence type="ECO:0000259" key="13">
    <source>
        <dbReference type="Pfam" id="PF12849"/>
    </source>
</evidence>
<feature type="chain" id="PRO_5039741644" description="Phosphate-binding protein" evidence="12">
    <location>
        <begin position="27"/>
        <end position="289"/>
    </location>
</feature>
<dbReference type="Gene3D" id="3.40.190.10">
    <property type="entry name" value="Periplasmic binding protein-like II"/>
    <property type="match status" value="2"/>
</dbReference>
<dbReference type="InterPro" id="IPR011862">
    <property type="entry name" value="Phos-bd"/>
</dbReference>
<keyword evidence="6 12" id="KW-1003">Cell membrane</keyword>
<dbReference type="SUPFAM" id="SSF53850">
    <property type="entry name" value="Periplasmic binding protein-like II"/>
    <property type="match status" value="1"/>
</dbReference>
<organism evidence="14 15">
    <name type="scientific">Ligilactobacillus aviarius</name>
    <dbReference type="NCBI Taxonomy" id="1606"/>
    <lineage>
        <taxon>Bacteria</taxon>
        <taxon>Bacillati</taxon>
        <taxon>Bacillota</taxon>
        <taxon>Bacilli</taxon>
        <taxon>Lactobacillales</taxon>
        <taxon>Lactobacillaceae</taxon>
        <taxon>Ligilactobacillus</taxon>
    </lineage>
</organism>
<dbReference type="Proteomes" id="UP000078520">
    <property type="component" value="Unassembled WGS sequence"/>
</dbReference>
<feature type="domain" description="PBP" evidence="13">
    <location>
        <begin position="24"/>
        <end position="254"/>
    </location>
</feature>
<accession>A0A179CQ63</accession>
<dbReference type="InterPro" id="IPR050811">
    <property type="entry name" value="Phosphate_ABC_transporter"/>
</dbReference>
<dbReference type="EMBL" id="LVKI01000026">
    <property type="protein sequence ID" value="OAQ07685.1"/>
    <property type="molecule type" value="Genomic_DNA"/>
</dbReference>
<comment type="subunit">
    <text evidence="4 12">The complex is composed of two ATP-binding proteins (PstB), two transmembrane proteins (PstC and PstA) and a solute-binding protein (PstS).</text>
</comment>
<comment type="caution">
    <text evidence="14">The sequence shown here is derived from an EMBL/GenBank/DDBJ whole genome shotgun (WGS) entry which is preliminary data.</text>
</comment>
<dbReference type="GO" id="GO:0042301">
    <property type="term" value="F:phosphate ion binding"/>
    <property type="evidence" value="ECO:0007669"/>
    <property type="project" value="UniProtKB-UniRule"/>
</dbReference>
<keyword evidence="7 12" id="KW-0592">Phosphate transport</keyword>
<evidence type="ECO:0000313" key="14">
    <source>
        <dbReference type="EMBL" id="OAQ07685.1"/>
    </source>
</evidence>
<evidence type="ECO:0000256" key="10">
    <source>
        <dbReference type="ARBA" id="ARBA00023139"/>
    </source>
</evidence>
<keyword evidence="8 12" id="KW-0732">Signal</keyword>
<evidence type="ECO:0000256" key="11">
    <source>
        <dbReference type="ARBA" id="ARBA00023288"/>
    </source>
</evidence>
<comment type="subcellular location">
    <subcellularLocation>
        <location evidence="2 12">Cell membrane</location>
        <topology evidence="2 12">Lipid-anchor</topology>
    </subcellularLocation>
</comment>
<dbReference type="Pfam" id="PF12849">
    <property type="entry name" value="PBP_like_2"/>
    <property type="match status" value="1"/>
</dbReference>
<dbReference type="InterPro" id="IPR024370">
    <property type="entry name" value="PBP_domain"/>
</dbReference>
<dbReference type="PANTHER" id="PTHR30570:SF4">
    <property type="entry name" value="PHOSPHATE-BINDING PROTEIN PSTS 1"/>
    <property type="match status" value="1"/>
</dbReference>
<comment type="function">
    <text evidence="1">Part of the ABC transporter complex PstSACB involved in phosphate import.</text>
</comment>
<evidence type="ECO:0000256" key="9">
    <source>
        <dbReference type="ARBA" id="ARBA00023136"/>
    </source>
</evidence>
<comment type="function">
    <text evidence="12">Involved in the system for phosphate transport across the cytoplasmic membrane.</text>
</comment>
<dbReference type="AlphaFoldDB" id="A0A179CQ63"/>
<comment type="similarity">
    <text evidence="3 12">Belongs to the PstS family.</text>
</comment>
<proteinExistence type="inferred from homology"/>
<dbReference type="PROSITE" id="PS51257">
    <property type="entry name" value="PROKAR_LIPOPROTEIN"/>
    <property type="match status" value="1"/>
</dbReference>
<evidence type="ECO:0000256" key="7">
    <source>
        <dbReference type="ARBA" id="ARBA00022592"/>
    </source>
</evidence>
<evidence type="ECO:0000256" key="3">
    <source>
        <dbReference type="ARBA" id="ARBA00008725"/>
    </source>
</evidence>
<evidence type="ECO:0000256" key="6">
    <source>
        <dbReference type="ARBA" id="ARBA00022475"/>
    </source>
</evidence>
<dbReference type="PANTHER" id="PTHR30570">
    <property type="entry name" value="PERIPLASMIC PHOSPHATE BINDING COMPONENT OF PHOSPHATE ABC TRANSPORTER"/>
    <property type="match status" value="1"/>
</dbReference>
<dbReference type="NCBIfam" id="TIGR02136">
    <property type="entry name" value="ptsS_2"/>
    <property type="match status" value="1"/>
</dbReference>
<evidence type="ECO:0000256" key="1">
    <source>
        <dbReference type="ARBA" id="ARBA00002841"/>
    </source>
</evidence>
<protein>
    <recommendedName>
        <fullName evidence="12">Phosphate-binding protein</fullName>
    </recommendedName>
</protein>
<sequence>MKKRRFSQLFLLGGLLLLLSGCGNQTQDKITVVGSTALQPLVEKAATEYEKEHDGNITVQGGGSGTGLSQVQEGAVQIGDSDVFAQQQNGIRANELVDHKVAVAGIAPIVNQKVKVKNVTMQQLRAIFEGKITNWKQLGGQNKKIVVINRSKGSGTRVTFENDVMNGQEMMNAQEQDSNGTVQQIVANTPGAISYISFAYLRSQGIHPLKIDGIQPTTQNVATNKWKIWSYEHMYTKGQPTGETKQFLKYMLSAPVQRKMVKEMKYISIHDMRVQKSIDGKVTPVKEGQ</sequence>
<dbReference type="GO" id="GO:0005886">
    <property type="term" value="C:plasma membrane"/>
    <property type="evidence" value="ECO:0007669"/>
    <property type="project" value="UniProtKB-SubCell"/>
</dbReference>
<feature type="signal peptide" evidence="12">
    <location>
        <begin position="1"/>
        <end position="26"/>
    </location>
</feature>
<keyword evidence="11 12" id="KW-0449">Lipoprotein</keyword>
<keyword evidence="5 12" id="KW-0813">Transport</keyword>
<dbReference type="RefSeq" id="WP_064207531.1">
    <property type="nucleotide sequence ID" value="NZ_LVKC01000006.1"/>
</dbReference>
<gene>
    <name evidence="14" type="ORF">A3O14_05775</name>
</gene>
<dbReference type="GO" id="GO:0006817">
    <property type="term" value="P:phosphate ion transport"/>
    <property type="evidence" value="ECO:0007669"/>
    <property type="project" value="UniProtKB-UniRule"/>
</dbReference>
<reference evidence="15" key="1">
    <citation type="submission" date="2016-03" db="EMBL/GenBank/DDBJ databases">
        <authorList>
            <person name="Johnson T.J."/>
            <person name="Youmans B."/>
            <person name="Case K."/>
            <person name="Noll S."/>
        </authorList>
    </citation>
    <scope>NUCLEOTIDE SEQUENCE [LARGE SCALE GENOMIC DNA]</scope>
    <source>
        <strain evidence="15">UMNLAv8</strain>
    </source>
</reference>
<keyword evidence="10 12" id="KW-0564">Palmitate</keyword>
<evidence type="ECO:0000313" key="15">
    <source>
        <dbReference type="Proteomes" id="UP000078520"/>
    </source>
</evidence>
<evidence type="ECO:0000256" key="4">
    <source>
        <dbReference type="ARBA" id="ARBA00011529"/>
    </source>
</evidence>
<evidence type="ECO:0000256" key="8">
    <source>
        <dbReference type="ARBA" id="ARBA00022729"/>
    </source>
</evidence>
<name>A0A179CQ63_9LACO</name>